<keyword evidence="1 2" id="KW-0238">DNA-binding</keyword>
<dbReference type="OrthoDB" id="498543at2759"/>
<keyword evidence="2" id="KW-0539">Nucleus</keyword>
<evidence type="ECO:0000256" key="1">
    <source>
        <dbReference type="ARBA" id="ARBA00023125"/>
    </source>
</evidence>
<protein>
    <recommendedName>
        <fullName evidence="4">HMG box domain-containing protein</fullName>
    </recommendedName>
</protein>
<dbReference type="AlphaFoldDB" id="A0A815QVR8"/>
<name>A0A815QVR8_ADIRI</name>
<dbReference type="EMBL" id="CAJNOJ010000424">
    <property type="protein sequence ID" value="CAF1443561.1"/>
    <property type="molecule type" value="Genomic_DNA"/>
</dbReference>
<comment type="caution">
    <text evidence="6">The sequence shown here is derived from an EMBL/GenBank/DDBJ whole genome shotgun (WGS) entry which is preliminary data.</text>
</comment>
<feature type="DNA-binding region" description="HMG box" evidence="2">
    <location>
        <begin position="14"/>
        <end position="82"/>
    </location>
</feature>
<evidence type="ECO:0000256" key="2">
    <source>
        <dbReference type="PROSITE-ProRule" id="PRU00267"/>
    </source>
</evidence>
<sequence length="89" mass="10375">MPKVTKKSQTGKSTKRRRSAYILFTIEKRKQLKLENPSLRPQEVLMELGAQWKAADEQTKQHYQKLADKEKNSNENANINQSMEVNQSQ</sequence>
<accession>A0A815QVR8</accession>
<feature type="domain" description="HMG box" evidence="4">
    <location>
        <begin position="14"/>
        <end position="82"/>
    </location>
</feature>
<evidence type="ECO:0000313" key="7">
    <source>
        <dbReference type="Proteomes" id="UP000663828"/>
    </source>
</evidence>
<dbReference type="PROSITE" id="PS50118">
    <property type="entry name" value="HMG_BOX_2"/>
    <property type="match status" value="1"/>
</dbReference>
<proteinExistence type="predicted"/>
<dbReference type="PANTHER" id="PTHR48112:SF22">
    <property type="entry name" value="MITOCHONDRIAL TRANSCRIPTION FACTOR A, ISOFORM B"/>
    <property type="match status" value="1"/>
</dbReference>
<dbReference type="GO" id="GO:0006357">
    <property type="term" value="P:regulation of transcription by RNA polymerase II"/>
    <property type="evidence" value="ECO:0007669"/>
    <property type="project" value="TreeGrafter"/>
</dbReference>
<evidence type="ECO:0000259" key="4">
    <source>
        <dbReference type="PROSITE" id="PS50118"/>
    </source>
</evidence>
<dbReference type="CDD" id="cd00084">
    <property type="entry name" value="HMG-box_SF"/>
    <property type="match status" value="1"/>
</dbReference>
<feature type="compositionally biased region" description="Polar residues" evidence="3">
    <location>
        <begin position="74"/>
        <end position="89"/>
    </location>
</feature>
<dbReference type="SUPFAM" id="SSF47095">
    <property type="entry name" value="HMG-box"/>
    <property type="match status" value="1"/>
</dbReference>
<gene>
    <name evidence="5" type="ORF">EDS130_LOCUS39044</name>
    <name evidence="6" type="ORF">XAT740_LOCUS37829</name>
</gene>
<evidence type="ECO:0000313" key="6">
    <source>
        <dbReference type="EMBL" id="CAF1468392.1"/>
    </source>
</evidence>
<dbReference type="InterPro" id="IPR050342">
    <property type="entry name" value="HMGB"/>
</dbReference>
<dbReference type="GO" id="GO:0003677">
    <property type="term" value="F:DNA binding"/>
    <property type="evidence" value="ECO:0007669"/>
    <property type="project" value="UniProtKB-UniRule"/>
</dbReference>
<reference evidence="6" key="1">
    <citation type="submission" date="2021-02" db="EMBL/GenBank/DDBJ databases">
        <authorList>
            <person name="Nowell W R."/>
        </authorList>
    </citation>
    <scope>NUCLEOTIDE SEQUENCE</scope>
</reference>
<feature type="compositionally biased region" description="Basic and acidic residues" evidence="3">
    <location>
        <begin position="59"/>
        <end position="73"/>
    </location>
</feature>
<dbReference type="Proteomes" id="UP000663828">
    <property type="component" value="Unassembled WGS sequence"/>
</dbReference>
<evidence type="ECO:0000313" key="5">
    <source>
        <dbReference type="EMBL" id="CAF1443561.1"/>
    </source>
</evidence>
<dbReference type="GO" id="GO:0005634">
    <property type="term" value="C:nucleus"/>
    <property type="evidence" value="ECO:0007669"/>
    <property type="project" value="UniProtKB-UniRule"/>
</dbReference>
<dbReference type="SMART" id="SM00398">
    <property type="entry name" value="HMG"/>
    <property type="match status" value="1"/>
</dbReference>
<dbReference type="InterPro" id="IPR036910">
    <property type="entry name" value="HMG_box_dom_sf"/>
</dbReference>
<feature type="region of interest" description="Disordered" evidence="3">
    <location>
        <begin position="59"/>
        <end position="89"/>
    </location>
</feature>
<keyword evidence="7" id="KW-1185">Reference proteome</keyword>
<dbReference type="EMBL" id="CAJNOR010004016">
    <property type="protein sequence ID" value="CAF1468392.1"/>
    <property type="molecule type" value="Genomic_DNA"/>
</dbReference>
<dbReference type="InterPro" id="IPR009071">
    <property type="entry name" value="HMG_box_dom"/>
</dbReference>
<organism evidence="6 7">
    <name type="scientific">Adineta ricciae</name>
    <name type="common">Rotifer</name>
    <dbReference type="NCBI Taxonomy" id="249248"/>
    <lineage>
        <taxon>Eukaryota</taxon>
        <taxon>Metazoa</taxon>
        <taxon>Spiralia</taxon>
        <taxon>Gnathifera</taxon>
        <taxon>Rotifera</taxon>
        <taxon>Eurotatoria</taxon>
        <taxon>Bdelloidea</taxon>
        <taxon>Adinetida</taxon>
        <taxon>Adinetidae</taxon>
        <taxon>Adineta</taxon>
    </lineage>
</organism>
<dbReference type="Pfam" id="PF00505">
    <property type="entry name" value="HMG_box"/>
    <property type="match status" value="1"/>
</dbReference>
<dbReference type="PANTHER" id="PTHR48112">
    <property type="entry name" value="HIGH MOBILITY GROUP PROTEIN DSP1"/>
    <property type="match status" value="1"/>
</dbReference>
<dbReference type="Gene3D" id="1.10.30.10">
    <property type="entry name" value="High mobility group box domain"/>
    <property type="match status" value="1"/>
</dbReference>
<evidence type="ECO:0000256" key="3">
    <source>
        <dbReference type="SAM" id="MobiDB-lite"/>
    </source>
</evidence>
<dbReference type="Proteomes" id="UP000663852">
    <property type="component" value="Unassembled WGS sequence"/>
</dbReference>